<dbReference type="STRING" id="341036.SAMN05660649_03815"/>
<proteinExistence type="predicted"/>
<dbReference type="Proteomes" id="UP000199337">
    <property type="component" value="Unassembled WGS sequence"/>
</dbReference>
<evidence type="ECO:0000313" key="2">
    <source>
        <dbReference type="Proteomes" id="UP000199337"/>
    </source>
</evidence>
<keyword evidence="2" id="KW-1185">Reference proteome</keyword>
<gene>
    <name evidence="1" type="ORF">SAMN05660649_03815</name>
</gene>
<sequence>MNTTLFKSYCDNEYLLQKVGAYSKVSDENSAESKKVVKYIASLITPATFDIPFANGIMERTQLSSQQLSNIDALDQSGFKAD</sequence>
<reference evidence="2" key="1">
    <citation type="submission" date="2016-10" db="EMBL/GenBank/DDBJ databases">
        <authorList>
            <person name="Varghese N."/>
            <person name="Submissions S."/>
        </authorList>
    </citation>
    <scope>NUCLEOTIDE SEQUENCE [LARGE SCALE GENOMIC DNA]</scope>
    <source>
        <strain evidence="2">DSM 17038</strain>
    </source>
</reference>
<accession>A0A1I2X6R7</accession>
<organism evidence="1 2">
    <name type="scientific">Desulfotruncus arcticus DSM 17038</name>
    <dbReference type="NCBI Taxonomy" id="1121424"/>
    <lineage>
        <taxon>Bacteria</taxon>
        <taxon>Bacillati</taxon>
        <taxon>Bacillota</taxon>
        <taxon>Clostridia</taxon>
        <taxon>Eubacteriales</taxon>
        <taxon>Desulfallaceae</taxon>
        <taxon>Desulfotruncus</taxon>
    </lineage>
</organism>
<evidence type="ECO:0000313" key="1">
    <source>
        <dbReference type="EMBL" id="SFH09233.1"/>
    </source>
</evidence>
<protein>
    <submittedName>
        <fullName evidence="1">Uncharacterized protein</fullName>
    </submittedName>
</protein>
<name>A0A1I2X6R7_9FIRM</name>
<dbReference type="RefSeq" id="WP_092473315.1">
    <property type="nucleotide sequence ID" value="NZ_FOOX01000016.1"/>
</dbReference>
<dbReference type="EMBL" id="FOOX01000016">
    <property type="protein sequence ID" value="SFH09233.1"/>
    <property type="molecule type" value="Genomic_DNA"/>
</dbReference>
<dbReference type="AlphaFoldDB" id="A0A1I2X6R7"/>